<gene>
    <name evidence="12" type="ORF">ABW02_25495</name>
</gene>
<comment type="catalytic activity">
    <reaction evidence="9 10">
        <text>a 2'-deoxyribonucleoside 5'-diphosphate + [thioredoxin]-disulfide + H2O = a ribonucleoside 5'-diphosphate + [thioredoxin]-dithiol</text>
        <dbReference type="Rhea" id="RHEA:23252"/>
        <dbReference type="Rhea" id="RHEA-COMP:10698"/>
        <dbReference type="Rhea" id="RHEA-COMP:10700"/>
        <dbReference type="ChEBI" id="CHEBI:15377"/>
        <dbReference type="ChEBI" id="CHEBI:29950"/>
        <dbReference type="ChEBI" id="CHEBI:50058"/>
        <dbReference type="ChEBI" id="CHEBI:57930"/>
        <dbReference type="ChEBI" id="CHEBI:73316"/>
        <dbReference type="EC" id="1.17.4.1"/>
    </reaction>
</comment>
<keyword evidence="4" id="KW-0547">Nucleotide-binding</keyword>
<evidence type="ECO:0000256" key="8">
    <source>
        <dbReference type="ARBA" id="ARBA00023157"/>
    </source>
</evidence>
<name>A0A0J1HPZ1_NIACI</name>
<reference evidence="12 13" key="1">
    <citation type="submission" date="2015-05" db="EMBL/GenBank/DDBJ databases">
        <title>Whole genome sequence and identification of bacterial endophytes from Costus igneus.</title>
        <authorList>
            <person name="Lee Y.P."/>
            <person name="Gan H.M."/>
            <person name="Eng W."/>
            <person name="Wheatley M.S."/>
            <person name="Caraballo A."/>
            <person name="Polter S."/>
            <person name="Savka M.A."/>
            <person name="Hudson A.O."/>
        </authorList>
    </citation>
    <scope>NUCLEOTIDE SEQUENCE [LARGE SCALE GENOMIC DNA]</scope>
    <source>
        <strain evidence="12 13">RIT379</strain>
    </source>
</reference>
<keyword evidence="5" id="KW-0067">ATP-binding</keyword>
<evidence type="ECO:0000313" key="13">
    <source>
        <dbReference type="Proteomes" id="UP000036045"/>
    </source>
</evidence>
<keyword evidence="8" id="KW-1015">Disulfide bond</keyword>
<evidence type="ECO:0000256" key="4">
    <source>
        <dbReference type="ARBA" id="ARBA00022741"/>
    </source>
</evidence>
<dbReference type="Proteomes" id="UP000036045">
    <property type="component" value="Unassembled WGS sequence"/>
</dbReference>
<dbReference type="GO" id="GO:0009263">
    <property type="term" value="P:deoxyribonucleotide biosynthetic process"/>
    <property type="evidence" value="ECO:0007669"/>
    <property type="project" value="UniProtKB-KW"/>
</dbReference>
<proteinExistence type="inferred from homology"/>
<evidence type="ECO:0000256" key="7">
    <source>
        <dbReference type="ARBA" id="ARBA00023116"/>
    </source>
</evidence>
<evidence type="ECO:0000256" key="6">
    <source>
        <dbReference type="ARBA" id="ARBA00023002"/>
    </source>
</evidence>
<dbReference type="GeneID" id="56347988"/>
<dbReference type="Pfam" id="PF08343">
    <property type="entry name" value="RNR_N"/>
    <property type="match status" value="1"/>
</dbReference>
<dbReference type="InterPro" id="IPR008926">
    <property type="entry name" value="RNR_R1-su_N"/>
</dbReference>
<evidence type="ECO:0000313" key="12">
    <source>
        <dbReference type="EMBL" id="KLV15827.1"/>
    </source>
</evidence>
<dbReference type="PRINTS" id="PR01183">
    <property type="entry name" value="RIBORDTASEM1"/>
</dbReference>
<dbReference type="PROSITE" id="PS00089">
    <property type="entry name" value="RIBORED_LARGE"/>
    <property type="match status" value="1"/>
</dbReference>
<dbReference type="InterPro" id="IPR000788">
    <property type="entry name" value="RNR_lg_C"/>
</dbReference>
<evidence type="ECO:0000256" key="5">
    <source>
        <dbReference type="ARBA" id="ARBA00022840"/>
    </source>
</evidence>
<organism evidence="12 13">
    <name type="scientific">Niallia circulans</name>
    <name type="common">Bacillus circulans</name>
    <dbReference type="NCBI Taxonomy" id="1397"/>
    <lineage>
        <taxon>Bacteria</taxon>
        <taxon>Bacillati</taxon>
        <taxon>Bacillota</taxon>
        <taxon>Bacilli</taxon>
        <taxon>Bacillales</taxon>
        <taxon>Bacillaceae</taxon>
        <taxon>Niallia</taxon>
    </lineage>
</organism>
<dbReference type="NCBIfam" id="TIGR04170">
    <property type="entry name" value="RNR_1b_NrdE"/>
    <property type="match status" value="1"/>
</dbReference>
<dbReference type="Pfam" id="PF00317">
    <property type="entry name" value="Ribonuc_red_lgN"/>
    <property type="match status" value="1"/>
</dbReference>
<dbReference type="PATRIC" id="fig|1397.4.peg.4646"/>
<dbReference type="CDD" id="cd01679">
    <property type="entry name" value="RNR_I"/>
    <property type="match status" value="1"/>
</dbReference>
<feature type="domain" description="Ribonucleotide reductase large subunit" evidence="11">
    <location>
        <begin position="555"/>
        <end position="577"/>
    </location>
</feature>
<dbReference type="InterPro" id="IPR039718">
    <property type="entry name" value="Rrm1"/>
</dbReference>
<dbReference type="EC" id="1.17.4.1" evidence="2 10"/>
<dbReference type="Gene3D" id="1.10.1650.20">
    <property type="match status" value="1"/>
</dbReference>
<dbReference type="SUPFAM" id="SSF51998">
    <property type="entry name" value="PFL-like glycyl radical enzymes"/>
    <property type="match status" value="1"/>
</dbReference>
<evidence type="ECO:0000256" key="10">
    <source>
        <dbReference type="RuleBase" id="RU003410"/>
    </source>
</evidence>
<dbReference type="PANTHER" id="PTHR11573">
    <property type="entry name" value="RIBONUCLEOSIDE-DIPHOSPHATE REDUCTASE LARGE CHAIN"/>
    <property type="match status" value="1"/>
</dbReference>
<dbReference type="EMBL" id="LDPH01000056">
    <property type="protein sequence ID" value="KLV15827.1"/>
    <property type="molecule type" value="Genomic_DNA"/>
</dbReference>
<comment type="similarity">
    <text evidence="1 10">Belongs to the ribonucleoside diphosphate reductase large chain family.</text>
</comment>
<keyword evidence="7 10" id="KW-0215">Deoxyribonucleotide synthesis</keyword>
<comment type="function">
    <text evidence="10">Provides the precursors necessary for DNA synthesis. Catalyzes the biosynthesis of deoxyribonucleotides from the corresponding ribonucleotides.</text>
</comment>
<evidence type="ECO:0000256" key="1">
    <source>
        <dbReference type="ARBA" id="ARBA00010406"/>
    </source>
</evidence>
<keyword evidence="3" id="KW-0021">Allosteric enzyme</keyword>
<dbReference type="Pfam" id="PF02867">
    <property type="entry name" value="Ribonuc_red_lgC"/>
    <property type="match status" value="1"/>
</dbReference>
<dbReference type="InterPro" id="IPR013346">
    <property type="entry name" value="NrdE_NrdA_C"/>
</dbReference>
<dbReference type="PANTHER" id="PTHR11573:SF30">
    <property type="entry name" value="RIBONUCLEOSIDE-DIPHOSPHATE REDUCTASE 2 SUBUNIT ALPHA"/>
    <property type="match status" value="1"/>
</dbReference>
<dbReference type="UniPathway" id="UPA00326"/>
<protein>
    <recommendedName>
        <fullName evidence="2 10">Ribonucleoside-diphosphate reductase</fullName>
        <ecNumber evidence="2 10">1.17.4.1</ecNumber>
    </recommendedName>
</protein>
<keyword evidence="6 10" id="KW-0560">Oxidoreductase</keyword>
<keyword evidence="13" id="KW-1185">Reference proteome</keyword>
<dbReference type="InterPro" id="IPR013509">
    <property type="entry name" value="RNR_lsu_N"/>
</dbReference>
<dbReference type="Gene3D" id="3.20.70.20">
    <property type="match status" value="1"/>
</dbReference>
<sequence length="697" mass="80203">MRHIELNNEVTQLNEKGFFRLEKDKEAVAEFLESEINPKLIRFDSIEQRFKYMVEEDFYYPQVLEQYKISEIEEITKLVYAYEFEFQSYMAISKFYKDYALKTNDKKQYLETYEDRIIIVALFLGQGDFEKAKKNAIAMIEQRYQPATPTFLNAGRSRRGEMVSCFLLEMDDSLNSIFHNINTSGQLSKIGGGVALNLSKLRARNEQIKGIDNAASGVVPVMKLLEDTFSYANQLGQRKGAGAVYLNIFHWDIVEYLDTKKINADEKSRIQTLSIGLIVENKFFQLAKENKDLYVFAPFSVYKEYGIHMDDMRMDEMYEELVANPNVKKRVIMSAREMLTKIAQIQLESGYPYFMNKSNANKGHALKDIGQIKMSNLCTEIFQLQETSEITDYGQEDIIRRDINCNLGSLNIPNVMKPGEVFRDSVHVGIEALTTVSNISDIQNAPSVKKANEELHAVGLGAMNLHGYLAKNKISYESEEAKDFTATFFMMMNFYSIEKSMLIAKEREETFKEFEKSEYAKGTYFEKYKQVSFAPKTDKVKELFAGIYIPTCEDWAELAAQVQKHGMYNAYRLAVAPTQSIGYIQNATASVMPVVNQIESRTYANSTTYYPMPYMDETNFWYYKSAFDMNQFKVMDLIAAAQEHVDQGISTILYVNSDVSTKELARYYIYANEIGLKSLYYTRTRNLAIDECIACAV</sequence>
<dbReference type="GO" id="GO:0004748">
    <property type="term" value="F:ribonucleoside-diphosphate reductase activity, thioredoxin disulfide as acceptor"/>
    <property type="evidence" value="ECO:0007669"/>
    <property type="project" value="UniProtKB-EC"/>
</dbReference>
<dbReference type="SUPFAM" id="SSF48168">
    <property type="entry name" value="R1 subunit of ribonucleotide reductase, N-terminal domain"/>
    <property type="match status" value="1"/>
</dbReference>
<comment type="caution">
    <text evidence="12">The sequence shown here is derived from an EMBL/GenBank/DDBJ whole genome shotgun (WGS) entry which is preliminary data.</text>
</comment>
<dbReference type="RefSeq" id="WP_047945021.1">
    <property type="nucleotide sequence ID" value="NZ_CP053989.1"/>
</dbReference>
<dbReference type="GO" id="GO:0005971">
    <property type="term" value="C:ribonucleoside-diphosphate reductase complex"/>
    <property type="evidence" value="ECO:0007669"/>
    <property type="project" value="TreeGrafter"/>
</dbReference>
<dbReference type="InterPro" id="IPR013554">
    <property type="entry name" value="RNR_N"/>
</dbReference>
<accession>A0A0J1HPZ1</accession>
<dbReference type="OrthoDB" id="9762933at2"/>
<dbReference type="AlphaFoldDB" id="A0A0J1HPZ1"/>
<evidence type="ECO:0000256" key="3">
    <source>
        <dbReference type="ARBA" id="ARBA00022533"/>
    </source>
</evidence>
<dbReference type="InterPro" id="IPR026459">
    <property type="entry name" value="RNR_1b_NrdE"/>
</dbReference>
<dbReference type="GO" id="GO:0005524">
    <property type="term" value="F:ATP binding"/>
    <property type="evidence" value="ECO:0007669"/>
    <property type="project" value="UniProtKB-KW"/>
</dbReference>
<evidence type="ECO:0000256" key="9">
    <source>
        <dbReference type="ARBA" id="ARBA00047754"/>
    </source>
</evidence>
<dbReference type="NCBIfam" id="TIGR02506">
    <property type="entry name" value="NrdE_NrdA"/>
    <property type="match status" value="1"/>
</dbReference>
<evidence type="ECO:0000256" key="2">
    <source>
        <dbReference type="ARBA" id="ARBA00012274"/>
    </source>
</evidence>
<evidence type="ECO:0000259" key="11">
    <source>
        <dbReference type="PROSITE" id="PS00089"/>
    </source>
</evidence>